<evidence type="ECO:0000256" key="4">
    <source>
        <dbReference type="ARBA" id="ARBA00022989"/>
    </source>
</evidence>
<keyword evidence="9" id="KW-1185">Reference proteome</keyword>
<sequence>MVFFLDEDSSSSSSEDWRRRQDISEKKFHASFPVQVSTLLWRNMMTVLREPTLLKVQLMQSIIVALLTGLVYLNNNVEQRKVMNINGAMYTMVTNMAFMFQYSTVHHFCFEINTFYRETQGALYRVSAYFIAKNIAELPSYVLSAVVFTTILYWMSGLYASWESFLIYVLVGVLIQNIAVSIGYMFSCVFGSLQVAVAFLSIFVIPMMAFGGFFINQASLPAYFIPFKYVSYFGYGFEALVVNEWSHIDEIPGCTKPGTHGCYGSGSDVIRMLSFKERNLWPDIGVMAGMILIFRFIAFSALYIRVKVRR</sequence>
<dbReference type="InterPro" id="IPR050352">
    <property type="entry name" value="ABCG_transporters"/>
</dbReference>
<feature type="transmembrane region" description="Helical" evidence="6">
    <location>
        <begin position="141"/>
        <end position="159"/>
    </location>
</feature>
<reference evidence="8" key="1">
    <citation type="submission" date="2020-10" db="EMBL/GenBank/DDBJ databases">
        <authorList>
            <person name="Kikuchi T."/>
        </authorList>
    </citation>
    <scope>NUCLEOTIDE SEQUENCE</scope>
    <source>
        <strain evidence="8">NKZ352</strain>
    </source>
</reference>
<dbReference type="OrthoDB" id="5859709at2759"/>
<dbReference type="EMBL" id="CAJGYM010000015">
    <property type="protein sequence ID" value="CAD6190436.1"/>
    <property type="molecule type" value="Genomic_DNA"/>
</dbReference>
<comment type="caution">
    <text evidence="8">The sequence shown here is derived from an EMBL/GenBank/DDBJ whole genome shotgun (WGS) entry which is preliminary data.</text>
</comment>
<evidence type="ECO:0000313" key="8">
    <source>
        <dbReference type="EMBL" id="CAD6190436.1"/>
    </source>
</evidence>
<evidence type="ECO:0000256" key="6">
    <source>
        <dbReference type="SAM" id="Phobius"/>
    </source>
</evidence>
<dbReference type="GO" id="GO:0140359">
    <property type="term" value="F:ABC-type transporter activity"/>
    <property type="evidence" value="ECO:0007669"/>
    <property type="project" value="InterPro"/>
</dbReference>
<feature type="transmembrane region" description="Helical" evidence="6">
    <location>
        <begin position="193"/>
        <end position="215"/>
    </location>
</feature>
<name>A0A8S1H2C6_9PELO</name>
<keyword evidence="2" id="KW-0813">Transport</keyword>
<feature type="transmembrane region" description="Helical" evidence="6">
    <location>
        <begin position="165"/>
        <end position="186"/>
    </location>
</feature>
<evidence type="ECO:0000256" key="2">
    <source>
        <dbReference type="ARBA" id="ARBA00022448"/>
    </source>
</evidence>
<dbReference type="GO" id="GO:0005886">
    <property type="term" value="C:plasma membrane"/>
    <property type="evidence" value="ECO:0007669"/>
    <property type="project" value="TreeGrafter"/>
</dbReference>
<keyword evidence="4 6" id="KW-1133">Transmembrane helix</keyword>
<evidence type="ECO:0000259" key="7">
    <source>
        <dbReference type="Pfam" id="PF01061"/>
    </source>
</evidence>
<dbReference type="PANTHER" id="PTHR48041">
    <property type="entry name" value="ABC TRANSPORTER G FAMILY MEMBER 28"/>
    <property type="match status" value="1"/>
</dbReference>
<feature type="transmembrane region" description="Helical" evidence="6">
    <location>
        <begin position="53"/>
        <end position="73"/>
    </location>
</feature>
<accession>A0A8S1H2C6</accession>
<feature type="domain" description="ABC-2 type transporter transmembrane" evidence="7">
    <location>
        <begin position="35"/>
        <end position="245"/>
    </location>
</feature>
<dbReference type="InterPro" id="IPR013525">
    <property type="entry name" value="ABC2_TM"/>
</dbReference>
<gene>
    <name evidence="8" type="ORF">CAUJ_LOCUS6355</name>
</gene>
<proteinExistence type="predicted"/>
<evidence type="ECO:0000256" key="5">
    <source>
        <dbReference type="ARBA" id="ARBA00023136"/>
    </source>
</evidence>
<keyword evidence="5 6" id="KW-0472">Membrane</keyword>
<evidence type="ECO:0000256" key="1">
    <source>
        <dbReference type="ARBA" id="ARBA00004141"/>
    </source>
</evidence>
<dbReference type="AlphaFoldDB" id="A0A8S1H2C6"/>
<comment type="subcellular location">
    <subcellularLocation>
        <location evidence="1">Membrane</location>
        <topology evidence="1">Multi-pass membrane protein</topology>
    </subcellularLocation>
</comment>
<organism evidence="8 9">
    <name type="scientific">Caenorhabditis auriculariae</name>
    <dbReference type="NCBI Taxonomy" id="2777116"/>
    <lineage>
        <taxon>Eukaryota</taxon>
        <taxon>Metazoa</taxon>
        <taxon>Ecdysozoa</taxon>
        <taxon>Nematoda</taxon>
        <taxon>Chromadorea</taxon>
        <taxon>Rhabditida</taxon>
        <taxon>Rhabditina</taxon>
        <taxon>Rhabditomorpha</taxon>
        <taxon>Rhabditoidea</taxon>
        <taxon>Rhabditidae</taxon>
        <taxon>Peloderinae</taxon>
        <taxon>Caenorhabditis</taxon>
    </lineage>
</organism>
<keyword evidence="3 6" id="KW-0812">Transmembrane</keyword>
<protein>
    <recommendedName>
        <fullName evidence="7">ABC-2 type transporter transmembrane domain-containing protein</fullName>
    </recommendedName>
</protein>
<dbReference type="Proteomes" id="UP000835052">
    <property type="component" value="Unassembled WGS sequence"/>
</dbReference>
<dbReference type="Pfam" id="PF01061">
    <property type="entry name" value="ABC2_membrane"/>
    <property type="match status" value="1"/>
</dbReference>
<evidence type="ECO:0000313" key="9">
    <source>
        <dbReference type="Proteomes" id="UP000835052"/>
    </source>
</evidence>
<evidence type="ECO:0000256" key="3">
    <source>
        <dbReference type="ARBA" id="ARBA00022692"/>
    </source>
</evidence>
<dbReference type="PANTHER" id="PTHR48041:SF139">
    <property type="entry name" value="PROTEIN SCARLET"/>
    <property type="match status" value="1"/>
</dbReference>
<feature type="transmembrane region" description="Helical" evidence="6">
    <location>
        <begin position="284"/>
        <end position="304"/>
    </location>
</feature>